<keyword evidence="2" id="KW-1185">Reference proteome</keyword>
<evidence type="ECO:0000313" key="2">
    <source>
        <dbReference type="Proteomes" id="UP001157418"/>
    </source>
</evidence>
<dbReference type="AlphaFoldDB" id="A0AAU9MUB4"/>
<evidence type="ECO:0000313" key="1">
    <source>
        <dbReference type="EMBL" id="CAH1427759.1"/>
    </source>
</evidence>
<proteinExistence type="predicted"/>
<accession>A0AAU9MUB4</accession>
<protein>
    <submittedName>
        <fullName evidence="1">Uncharacterized protein</fullName>
    </submittedName>
</protein>
<comment type="caution">
    <text evidence="1">The sequence shown here is derived from an EMBL/GenBank/DDBJ whole genome shotgun (WGS) entry which is preliminary data.</text>
</comment>
<sequence length="96" mass="10664">MSGTHVPVDSTLARASPAPLHHRFSLTMTNVIATNFLRVSSLSSLSRSFISSLINFFSRSMKSETTKLHADGGGRRGALIELQKEVERKRMRYVEG</sequence>
<reference evidence="1 2" key="1">
    <citation type="submission" date="2022-01" db="EMBL/GenBank/DDBJ databases">
        <authorList>
            <person name="Xiong W."/>
            <person name="Schranz E."/>
        </authorList>
    </citation>
    <scope>NUCLEOTIDE SEQUENCE [LARGE SCALE GENOMIC DNA]</scope>
</reference>
<organism evidence="1 2">
    <name type="scientific">Lactuca virosa</name>
    <dbReference type="NCBI Taxonomy" id="75947"/>
    <lineage>
        <taxon>Eukaryota</taxon>
        <taxon>Viridiplantae</taxon>
        <taxon>Streptophyta</taxon>
        <taxon>Embryophyta</taxon>
        <taxon>Tracheophyta</taxon>
        <taxon>Spermatophyta</taxon>
        <taxon>Magnoliopsida</taxon>
        <taxon>eudicotyledons</taxon>
        <taxon>Gunneridae</taxon>
        <taxon>Pentapetalae</taxon>
        <taxon>asterids</taxon>
        <taxon>campanulids</taxon>
        <taxon>Asterales</taxon>
        <taxon>Asteraceae</taxon>
        <taxon>Cichorioideae</taxon>
        <taxon>Cichorieae</taxon>
        <taxon>Lactucinae</taxon>
        <taxon>Lactuca</taxon>
    </lineage>
</organism>
<dbReference type="Proteomes" id="UP001157418">
    <property type="component" value="Unassembled WGS sequence"/>
</dbReference>
<gene>
    <name evidence="1" type="ORF">LVIROSA_LOCUS14738</name>
</gene>
<name>A0AAU9MUB4_9ASTR</name>
<dbReference type="EMBL" id="CAKMRJ010002223">
    <property type="protein sequence ID" value="CAH1427759.1"/>
    <property type="molecule type" value="Genomic_DNA"/>
</dbReference>